<dbReference type="InterPro" id="IPR022409">
    <property type="entry name" value="PKD/Chitinase_dom"/>
</dbReference>
<dbReference type="SUPFAM" id="SSF49299">
    <property type="entry name" value="PKD domain"/>
    <property type="match status" value="1"/>
</dbReference>
<dbReference type="InterPro" id="IPR029865">
    <property type="entry name" value="KIAA0319-like"/>
</dbReference>
<reference evidence="2 3" key="1">
    <citation type="submission" date="2019-12" db="EMBL/GenBank/DDBJ databases">
        <title>Alteromonas phage V22 represents a new genus of marine bacteriophages that requires a novel tail fiber chaperone for host recognition.</title>
        <authorList>
            <person name="Gonzalez-Serrano R."/>
            <person name="Dunne M."/>
            <person name="Rosselli R."/>
            <person name="Martin-Cuadrado A.-B."/>
            <person name="Grosboillot V."/>
            <person name="Zinsli L."/>
            <person name="Roda-Garcia J.J."/>
            <person name="Loessner M.J."/>
            <person name="Rodriguez-Valera F."/>
        </authorList>
    </citation>
    <scope>NUCLEOTIDE SEQUENCE [LARGE SCALE GENOMIC DNA]</scope>
</reference>
<dbReference type="GO" id="GO:0016020">
    <property type="term" value="C:membrane"/>
    <property type="evidence" value="ECO:0007669"/>
    <property type="project" value="TreeGrafter"/>
</dbReference>
<dbReference type="RefSeq" id="YP_009855838.1">
    <property type="nucleotide sequence ID" value="NC_048847.1"/>
</dbReference>
<accession>A0A6C0R1N3</accession>
<dbReference type="InterPro" id="IPR013783">
    <property type="entry name" value="Ig-like_fold"/>
</dbReference>
<name>A0A6C0R1N3_9CAUD</name>
<dbReference type="Pfam" id="PF16403">
    <property type="entry name" value="Bact_surface_Ig-like"/>
    <property type="match status" value="1"/>
</dbReference>
<dbReference type="InterPro" id="IPR036514">
    <property type="entry name" value="SGNH_hydro_sf"/>
</dbReference>
<feature type="domain" description="PKD/Chitinase" evidence="1">
    <location>
        <begin position="590"/>
        <end position="687"/>
    </location>
</feature>
<dbReference type="Pfam" id="PF22352">
    <property type="entry name" value="K319L-like_PKD"/>
    <property type="match status" value="1"/>
</dbReference>
<dbReference type="InterPro" id="IPR035986">
    <property type="entry name" value="PKD_dom_sf"/>
</dbReference>
<protein>
    <recommendedName>
        <fullName evidence="1">PKD/Chitinase domain-containing protein</fullName>
    </recommendedName>
</protein>
<dbReference type="SUPFAM" id="SSF52266">
    <property type="entry name" value="SGNH hydrolase"/>
    <property type="match status" value="1"/>
</dbReference>
<evidence type="ECO:0000313" key="3">
    <source>
        <dbReference type="Proteomes" id="UP000479357"/>
    </source>
</evidence>
<dbReference type="SMART" id="SM00089">
    <property type="entry name" value="PKD"/>
    <property type="match status" value="2"/>
</dbReference>
<feature type="domain" description="PKD/Chitinase" evidence="1">
    <location>
        <begin position="689"/>
        <end position="772"/>
    </location>
</feature>
<keyword evidence="3" id="KW-1185">Reference proteome</keyword>
<dbReference type="Proteomes" id="UP000479357">
    <property type="component" value="Segment"/>
</dbReference>
<evidence type="ECO:0000313" key="2">
    <source>
        <dbReference type="EMBL" id="QHZ59796.1"/>
    </source>
</evidence>
<dbReference type="KEGG" id="vg:55626578"/>
<dbReference type="PANTHER" id="PTHR46182">
    <property type="entry name" value="FI19480P1"/>
    <property type="match status" value="1"/>
</dbReference>
<evidence type="ECO:0000259" key="1">
    <source>
        <dbReference type="SMART" id="SM00089"/>
    </source>
</evidence>
<organism evidence="2 3">
    <name type="scientific">Alteromonas phage vB_AmeM_PT11-V22</name>
    <dbReference type="NCBI Taxonomy" id="2704031"/>
    <lineage>
        <taxon>Viruses</taxon>
        <taxon>Duplodnaviria</taxon>
        <taxon>Heunggongvirae</taxon>
        <taxon>Uroviricota</taxon>
        <taxon>Caudoviricetes</taxon>
        <taxon>Myoalterovirus</taxon>
        <taxon>Myoalterovirus PT11V22</taxon>
    </lineage>
</organism>
<dbReference type="Gene3D" id="3.40.50.1110">
    <property type="entry name" value="SGNH hydrolase"/>
    <property type="match status" value="1"/>
</dbReference>
<dbReference type="InterPro" id="IPR032179">
    <property type="entry name" value="Cry22Aa_Ig-like"/>
</dbReference>
<dbReference type="GeneID" id="55626578"/>
<sequence length="846" mass="88148">MGVDRVAILFRDTFTESSNTNLIDHTPEQGGPWVYEAGVPDNAAIVRSEDELRLNGSIVDGFYVYDGTANAGGYIATTPASSLVTPEKYCCIRLVDSNNFFGIEFRGTGSSGVGFVKSVGGVITDLYSETPEAGAVYYLDDNGNSLVFKKDNGATTTLYTENDSEFSTETKKGFVSLGTGNSNPSTYYESGTLEAPTGVTINSLSDYSAKPRDANGDATFTVSGGCPDGTSAIEYSFDEITWLTLDASPSGGAYSGTVVVNGQTDIFVRSADDNALTASVVGITSAMPIVLWGQSNCDGRGINNQAVASGSIVPLMYKSGAVTQMADPTGITVDSAGSLWPLVVKYFIDQGIPVVMANVAQGGKTVAEFEPSTSLYSRISDFAANFGSPELAISVIGEADSGGTTKADFKTRYLNIAQTMNTDYGTETYAVKFPVGTATNTTTQTEIREAYDELIDENAFIKFGGDLSVIDIDSGIGHDSLHLKTDSHLSEGDVIIRSALAGIVPDVTKPVITLLGTPSVVITNGSNYTDAGATASDNIDGDITSNIVTVNPVNTNVSATYTVTYNVTDSAGNAADEVTRTVTVQDAASDNQPPTSNAGADQTNIAAGATVTLNGTGSTDSDGTIVSYAWTQTAGDIVTLISATSASPTFTAPTTANAQTLTFELTVTDDGGLTSAPDSVDVQVNALTLPSVSISAVSQVNTGQSFSPTVTVSGYDNLLWECTSGQSPSFSSTTAEAPFITLNEGGVHTFRLTATNISGSVSDTFNITGMVQVVESALNLSWEGLPDGTYTVLFIDRDNDSVLSRSVTSSNEAAAVTLPLPVGTKVDYYWYNETSGDAVLNTGATE</sequence>
<dbReference type="Gene3D" id="2.60.40.10">
    <property type="entry name" value="Immunoglobulins"/>
    <property type="match status" value="2"/>
</dbReference>
<dbReference type="PANTHER" id="PTHR46182:SF2">
    <property type="entry name" value="FI19480P1"/>
    <property type="match status" value="1"/>
</dbReference>
<proteinExistence type="predicted"/>
<dbReference type="EMBL" id="MN877442">
    <property type="protein sequence ID" value="QHZ59796.1"/>
    <property type="molecule type" value="Genomic_DNA"/>
</dbReference>